<proteinExistence type="predicted"/>
<evidence type="ECO:0000313" key="2">
    <source>
        <dbReference type="EMBL" id="MDQ0644136.1"/>
    </source>
</evidence>
<dbReference type="Gene3D" id="3.60.60.10">
    <property type="entry name" value="Penicillin V Acylase, Chain A"/>
    <property type="match status" value="1"/>
</dbReference>
<dbReference type="Pfam" id="PF03417">
    <property type="entry name" value="AAT"/>
    <property type="match status" value="1"/>
</dbReference>
<keyword evidence="3" id="KW-1185">Reference proteome</keyword>
<organism evidence="2 3">
    <name type="scientific">Microbacterium murale</name>
    <dbReference type="NCBI Taxonomy" id="1081040"/>
    <lineage>
        <taxon>Bacteria</taxon>
        <taxon>Bacillati</taxon>
        <taxon>Actinomycetota</taxon>
        <taxon>Actinomycetes</taxon>
        <taxon>Micrococcales</taxon>
        <taxon>Microbacteriaceae</taxon>
        <taxon>Microbacterium</taxon>
    </lineage>
</organism>
<sequence length="350" mass="37256">MTQVTHLEPVSGLAWSVFRGERAEVMRALGREHADAIHAFRSLPGGSWEAQVRRADGVAAERLDAVIASTRELLPVESQELAWIAEGAGIAERDMWARNLRGDLGRDGTGCSDIAFTTDAGVVMGHNEDGDGELREQIRLVTLVIEGDPAMTSAWYPGMLPSNAFVTTSVGLAFGMDHVPVVTAQTAGAGRHFVARHAQRQPTGEAARGALSRVPCAGGFAFDVADAAGRADLIENAAGHVAATTGRYQHTNHLRLLDGTSDGLAVCDGDEWLGESMHRLSVLRGCGTPTSAQDVLTALRTPGVLGRSDDLWTFVTTVVDTAIDEVVLQGSGAPWRGRWSAFARGERVQL</sequence>
<protein>
    <recommendedName>
        <fullName evidence="1">Peptidase C45 hydrolase domain-containing protein</fullName>
    </recommendedName>
</protein>
<dbReference type="InterPro" id="IPR047794">
    <property type="entry name" value="C45_proenzyme-like"/>
</dbReference>
<feature type="domain" description="Peptidase C45 hydrolase" evidence="1">
    <location>
        <begin position="118"/>
        <end position="254"/>
    </location>
</feature>
<dbReference type="Proteomes" id="UP001239085">
    <property type="component" value="Unassembled WGS sequence"/>
</dbReference>
<reference evidence="2 3" key="1">
    <citation type="submission" date="2023-07" db="EMBL/GenBank/DDBJ databases">
        <title>Comparative genomics of wheat-associated soil bacteria to identify genetic determinants of phenazine resistance.</title>
        <authorList>
            <person name="Mouncey N."/>
        </authorList>
    </citation>
    <scope>NUCLEOTIDE SEQUENCE [LARGE SCALE GENOMIC DNA]</scope>
    <source>
        <strain evidence="2 3">W2I7</strain>
    </source>
</reference>
<name>A0ABU0P9X6_9MICO</name>
<dbReference type="InterPro" id="IPR005079">
    <property type="entry name" value="Peptidase_C45_hydrolase"/>
</dbReference>
<dbReference type="PANTHER" id="PTHR34180:SF1">
    <property type="entry name" value="BETA-ALANYL-DOPAMINE_CARCININE HYDROLASE"/>
    <property type="match status" value="1"/>
</dbReference>
<dbReference type="NCBIfam" id="NF040521">
    <property type="entry name" value="C45_proenzyme"/>
    <property type="match status" value="1"/>
</dbReference>
<dbReference type="PANTHER" id="PTHR34180">
    <property type="entry name" value="PEPTIDASE C45"/>
    <property type="match status" value="1"/>
</dbReference>
<gene>
    <name evidence="2" type="ORF">QFZ46_002296</name>
</gene>
<dbReference type="RefSeq" id="WP_307361534.1">
    <property type="nucleotide sequence ID" value="NZ_JAUSXK010000001.1"/>
</dbReference>
<dbReference type="InterPro" id="IPR047801">
    <property type="entry name" value="Peptidase_C45"/>
</dbReference>
<evidence type="ECO:0000259" key="1">
    <source>
        <dbReference type="Pfam" id="PF03417"/>
    </source>
</evidence>
<dbReference type="EMBL" id="JAUSXK010000001">
    <property type="protein sequence ID" value="MDQ0644136.1"/>
    <property type="molecule type" value="Genomic_DNA"/>
</dbReference>
<accession>A0ABU0P9X6</accession>
<evidence type="ECO:0000313" key="3">
    <source>
        <dbReference type="Proteomes" id="UP001239085"/>
    </source>
</evidence>
<comment type="caution">
    <text evidence="2">The sequence shown here is derived from an EMBL/GenBank/DDBJ whole genome shotgun (WGS) entry which is preliminary data.</text>
</comment>